<organism evidence="1 2">
    <name type="scientific">Salmonella enterica subsp. enterica serovar Bovismorbificans</name>
    <dbReference type="NCBI Taxonomy" id="58097"/>
    <lineage>
        <taxon>Bacteria</taxon>
        <taxon>Pseudomonadati</taxon>
        <taxon>Pseudomonadota</taxon>
        <taxon>Gammaproteobacteria</taxon>
        <taxon>Enterobacterales</taxon>
        <taxon>Enterobacteriaceae</taxon>
        <taxon>Salmonella</taxon>
    </lineage>
</organism>
<proteinExistence type="predicted"/>
<dbReference type="Proteomes" id="UP000041314">
    <property type="component" value="Unassembled WGS sequence"/>
</dbReference>
<name>A0A655BUW2_SALET</name>
<sequence length="77" mass="8682">MIPRSRKSCQTWVANACSRIAIAIPSDARNSISLRPLRSARLPHIGDTMAEIRNVMLNVNPDHIDNASWEETPSWEI</sequence>
<protein>
    <submittedName>
        <fullName evidence="1">Uncharacterized protein</fullName>
    </submittedName>
</protein>
<reference evidence="1 2" key="1">
    <citation type="submission" date="2015-03" db="EMBL/GenBank/DDBJ databases">
        <authorList>
            <consortium name="Pathogen Informatics"/>
        </authorList>
    </citation>
    <scope>NUCLEOTIDE SEQUENCE [LARGE SCALE GENOMIC DNA]</scope>
    <source>
        <strain evidence="1 2">A1104</strain>
    </source>
</reference>
<evidence type="ECO:0000313" key="1">
    <source>
        <dbReference type="EMBL" id="CNT79996.1"/>
    </source>
</evidence>
<dbReference type="EMBL" id="CQPA01000005">
    <property type="protein sequence ID" value="CNT79996.1"/>
    <property type="molecule type" value="Genomic_DNA"/>
</dbReference>
<evidence type="ECO:0000313" key="2">
    <source>
        <dbReference type="Proteomes" id="UP000041314"/>
    </source>
</evidence>
<dbReference type="AlphaFoldDB" id="A0A655BUW2"/>
<gene>
    <name evidence="1" type="ORF">ERS008198_01065</name>
</gene>
<accession>A0A655BUW2</accession>